<reference evidence="2" key="1">
    <citation type="submission" date="2009-11" db="EMBL/GenBank/DDBJ databases">
        <authorList>
            <consortium name="The Broad Institute Genome Sequencing Platform"/>
            <person name="Ward D."/>
            <person name="Feldgarden M."/>
            <person name="Earl A."/>
            <person name="Young S.K."/>
            <person name="Zeng Q."/>
            <person name="Koehrsen M."/>
            <person name="Alvarado L."/>
            <person name="Berlin A."/>
            <person name="Bochicchio J."/>
            <person name="Borenstein D."/>
            <person name="Chapman S.B."/>
            <person name="Chen Z."/>
            <person name="Engels R."/>
            <person name="Freedman E."/>
            <person name="Gellesch M."/>
            <person name="Goldberg J."/>
            <person name="Griggs A."/>
            <person name="Gujja S."/>
            <person name="Heilman E."/>
            <person name="Heiman D."/>
            <person name="Hepburn T."/>
            <person name="Howarth C."/>
            <person name="Jen D."/>
            <person name="Larson L."/>
            <person name="Lewis B."/>
            <person name="Mehta T."/>
            <person name="Park D."/>
            <person name="Pearson M."/>
            <person name="Roberts A."/>
            <person name="Saif S."/>
            <person name="Shea T."/>
            <person name="Shenoy N."/>
            <person name="Sisk P."/>
            <person name="Stolte C."/>
            <person name="Sykes S."/>
            <person name="Thomson T."/>
            <person name="Walk T."/>
            <person name="White J."/>
            <person name="Yandava C."/>
            <person name="Izard J."/>
            <person name="Baranova O.V."/>
            <person name="Blanton J.M."/>
            <person name="Tanner A.C."/>
            <person name="Dewhirst F.E."/>
            <person name="Haas B."/>
            <person name="Nusbaum C."/>
            <person name="Birren B."/>
        </authorList>
    </citation>
    <scope>NUCLEOTIDE SEQUENCE [LARGE SCALE GENOMIC DNA]</scope>
    <source>
        <strain evidence="2">1-1 BBBD Race 1</strain>
    </source>
</reference>
<evidence type="ECO:0000256" key="1">
    <source>
        <dbReference type="SAM" id="MobiDB-lite"/>
    </source>
</evidence>
<proteinExistence type="predicted"/>
<protein>
    <submittedName>
        <fullName evidence="2 3">Uncharacterized protein</fullName>
    </submittedName>
</protein>
<evidence type="ECO:0000313" key="3">
    <source>
        <dbReference type="EnsemblFungi" id="PTTG_29505-t43_1-p1"/>
    </source>
</evidence>
<dbReference type="VEuPathDB" id="FungiDB:PTTG_29505"/>
<evidence type="ECO:0000313" key="4">
    <source>
        <dbReference type="Proteomes" id="UP000005240"/>
    </source>
</evidence>
<gene>
    <name evidence="2" type="ORF">PTTG_29505</name>
</gene>
<reference evidence="2" key="2">
    <citation type="submission" date="2016-05" db="EMBL/GenBank/DDBJ databases">
        <title>Comparative analysis highlights variable genome content of wheat rusts and divergence of the mating loci.</title>
        <authorList>
            <person name="Cuomo C.A."/>
            <person name="Bakkeren G."/>
            <person name="Szabo L."/>
            <person name="Khalil H."/>
            <person name="Joly D."/>
            <person name="Goldberg J."/>
            <person name="Young S."/>
            <person name="Zeng Q."/>
            <person name="Fellers J."/>
        </authorList>
    </citation>
    <scope>NUCLEOTIDE SEQUENCE [LARGE SCALE GENOMIC DNA]</scope>
    <source>
        <strain evidence="2">1-1 BBBD Race 1</strain>
    </source>
</reference>
<keyword evidence="4" id="KW-1185">Reference proteome</keyword>
<dbReference type="OrthoDB" id="3269001at2759"/>
<dbReference type="Proteomes" id="UP000005240">
    <property type="component" value="Unassembled WGS sequence"/>
</dbReference>
<accession>A0A180G3K6</accession>
<feature type="compositionally biased region" description="Polar residues" evidence="1">
    <location>
        <begin position="86"/>
        <end position="96"/>
    </location>
</feature>
<feature type="region of interest" description="Disordered" evidence="1">
    <location>
        <begin position="17"/>
        <end position="108"/>
    </location>
</feature>
<evidence type="ECO:0000313" key="2">
    <source>
        <dbReference type="EMBL" id="OAV87275.1"/>
    </source>
</evidence>
<dbReference type="STRING" id="630390.A0A180G3K6"/>
<organism evidence="2">
    <name type="scientific">Puccinia triticina (isolate 1-1 / race 1 (BBBD))</name>
    <name type="common">Brown leaf rust fungus</name>
    <dbReference type="NCBI Taxonomy" id="630390"/>
    <lineage>
        <taxon>Eukaryota</taxon>
        <taxon>Fungi</taxon>
        <taxon>Dikarya</taxon>
        <taxon>Basidiomycota</taxon>
        <taxon>Pucciniomycotina</taxon>
        <taxon>Pucciniomycetes</taxon>
        <taxon>Pucciniales</taxon>
        <taxon>Pucciniaceae</taxon>
        <taxon>Puccinia</taxon>
    </lineage>
</organism>
<dbReference type="EnsemblFungi" id="PTTG_29505-t43_1">
    <property type="protein sequence ID" value="PTTG_29505-t43_1-p1"/>
    <property type="gene ID" value="PTTG_29505"/>
</dbReference>
<dbReference type="AlphaFoldDB" id="A0A180G3K6"/>
<reference evidence="3 4" key="3">
    <citation type="journal article" date="2017" name="G3 (Bethesda)">
        <title>Comparative analysis highlights variable genome content of wheat rusts and divergence of the mating loci.</title>
        <authorList>
            <person name="Cuomo C.A."/>
            <person name="Bakkeren G."/>
            <person name="Khalil H.B."/>
            <person name="Panwar V."/>
            <person name="Joly D."/>
            <person name="Linning R."/>
            <person name="Sakthikumar S."/>
            <person name="Song X."/>
            <person name="Adiconis X."/>
            <person name="Fan L."/>
            <person name="Goldberg J.M."/>
            <person name="Levin J.Z."/>
            <person name="Young S."/>
            <person name="Zeng Q."/>
            <person name="Anikster Y."/>
            <person name="Bruce M."/>
            <person name="Wang M."/>
            <person name="Yin C."/>
            <person name="McCallum B."/>
            <person name="Szabo L.J."/>
            <person name="Hulbert S."/>
            <person name="Chen X."/>
            <person name="Fellers J.P."/>
        </authorList>
    </citation>
    <scope>NUCLEOTIDE SEQUENCE</scope>
    <source>
        <strain evidence="3">isolate 1-1 / race 1 (BBBD)</strain>
        <strain evidence="4">Isolate 1-1 / race 1 (BBBD)</strain>
    </source>
</reference>
<feature type="compositionally biased region" description="Low complexity" evidence="1">
    <location>
        <begin position="35"/>
        <end position="45"/>
    </location>
</feature>
<sequence>MRFLNLPAAGAQLKSIQELDEAWQNNKSHEEHPFSGKPKGSSGAKGKQKREDSITEATSAEKPVKRTHQTNTSGGGGSSAGRGTKAPQSGSSTEAESQAVPLSGLGSSSTHSYALQVRKKSLYHSFEEEETTELDEDAGSGDTVIAQRIQAILPVDAPDCPRLLPEELDVVRRTILHTILPSWIDRVPPNLGAAIHGSLKAAEWLILYKVYYTIALIPLWVQSHKVAASTTTRRRISFLLESTTTLSQVAHFLTLPEISVQNLGELDDLDHHNGLILKYQRCLQDGWPSKSSKPNLHLTQHFSEVIRRFGPPRLTAAWAQERVNGMLQRLPTNHQIDELPKTLINKWHINSTLCSMQNDTTYQTGAAEELELRGSPSTFVLEPPLFQKWKRAVARRDGTRPTATTGHADRILDFTVEIVPSFQADRKTFTRNQHHQGNSFVKFYLGKDQRFGESFEEAQRSEDPHGDYPDLNCRLVKAKFDGTTVIASDCIIGHVAGTFGFAVETISAVGLRTAGWEGLADD</sequence>
<reference evidence="3" key="4">
    <citation type="submission" date="2025-05" db="UniProtKB">
        <authorList>
            <consortium name="EnsemblFungi"/>
        </authorList>
    </citation>
    <scope>IDENTIFICATION</scope>
    <source>
        <strain evidence="3">isolate 1-1 / race 1 (BBBD)</strain>
    </source>
</reference>
<name>A0A180G3K6_PUCT1</name>
<dbReference type="EMBL" id="ADAS02000493">
    <property type="protein sequence ID" value="OAV87275.1"/>
    <property type="molecule type" value="Genomic_DNA"/>
</dbReference>